<dbReference type="KEGG" id="lins:G7067_06585"/>
<reference evidence="5 6" key="1">
    <citation type="submission" date="2020-03" db="EMBL/GenBank/DDBJ databases">
        <title>Leucobacter sp. nov., isolated from beetles.</title>
        <authorList>
            <person name="Hyun D.-W."/>
            <person name="Bae J.-W."/>
        </authorList>
    </citation>
    <scope>NUCLEOTIDE SEQUENCE [LARGE SCALE GENOMIC DNA]</scope>
    <source>
        <strain evidence="5 6">HDW9B</strain>
    </source>
</reference>
<dbReference type="InterPro" id="IPR015421">
    <property type="entry name" value="PyrdxlP-dep_Trfase_major"/>
</dbReference>
<keyword evidence="1 5" id="KW-0032">Aminotransferase</keyword>
<evidence type="ECO:0000256" key="2">
    <source>
        <dbReference type="ARBA" id="ARBA00022679"/>
    </source>
</evidence>
<dbReference type="GO" id="GO:0030170">
    <property type="term" value="F:pyridoxal phosphate binding"/>
    <property type="evidence" value="ECO:0007669"/>
    <property type="project" value="InterPro"/>
</dbReference>
<evidence type="ECO:0000259" key="4">
    <source>
        <dbReference type="Pfam" id="PF00155"/>
    </source>
</evidence>
<accession>A0A6G8FIN7</accession>
<feature type="domain" description="Aminotransferase class I/classII large" evidence="4">
    <location>
        <begin position="35"/>
        <end position="356"/>
    </location>
</feature>
<dbReference type="CDD" id="cd00609">
    <property type="entry name" value="AAT_like"/>
    <property type="match status" value="1"/>
</dbReference>
<organism evidence="5 6">
    <name type="scientific">Leucobacter insecticola</name>
    <dbReference type="NCBI Taxonomy" id="2714934"/>
    <lineage>
        <taxon>Bacteria</taxon>
        <taxon>Bacillati</taxon>
        <taxon>Actinomycetota</taxon>
        <taxon>Actinomycetes</taxon>
        <taxon>Micrococcales</taxon>
        <taxon>Microbacteriaceae</taxon>
        <taxon>Leucobacter</taxon>
    </lineage>
</organism>
<gene>
    <name evidence="5" type="ORF">G7067_06585</name>
</gene>
<protein>
    <submittedName>
        <fullName evidence="5">Aminotransferase class I/II-fold pyridoxal phosphate-dependent enzyme</fullName>
    </submittedName>
</protein>
<dbReference type="Pfam" id="PF00155">
    <property type="entry name" value="Aminotran_1_2"/>
    <property type="match status" value="1"/>
</dbReference>
<evidence type="ECO:0000256" key="1">
    <source>
        <dbReference type="ARBA" id="ARBA00022576"/>
    </source>
</evidence>
<dbReference type="Gene3D" id="3.90.1150.10">
    <property type="entry name" value="Aspartate Aminotransferase, domain 1"/>
    <property type="match status" value="1"/>
</dbReference>
<keyword evidence="6" id="KW-1185">Reference proteome</keyword>
<dbReference type="EMBL" id="CP049934">
    <property type="protein sequence ID" value="QIM16163.1"/>
    <property type="molecule type" value="Genomic_DNA"/>
</dbReference>
<dbReference type="GO" id="GO:0008483">
    <property type="term" value="F:transaminase activity"/>
    <property type="evidence" value="ECO:0007669"/>
    <property type="project" value="UniProtKB-KW"/>
</dbReference>
<dbReference type="AlphaFoldDB" id="A0A6G8FIN7"/>
<dbReference type="PANTHER" id="PTHR43643:SF3">
    <property type="entry name" value="HISTIDINOL-PHOSPHATE AMINOTRANSFERASE"/>
    <property type="match status" value="1"/>
</dbReference>
<dbReference type="PANTHER" id="PTHR43643">
    <property type="entry name" value="HISTIDINOL-PHOSPHATE AMINOTRANSFERASE 2"/>
    <property type="match status" value="1"/>
</dbReference>
<proteinExistence type="predicted"/>
<dbReference type="InterPro" id="IPR015422">
    <property type="entry name" value="PyrdxlP-dep_Trfase_small"/>
</dbReference>
<evidence type="ECO:0000313" key="6">
    <source>
        <dbReference type="Proteomes" id="UP000501387"/>
    </source>
</evidence>
<dbReference type="InterPro" id="IPR050106">
    <property type="entry name" value="HistidinolP_aminotransfase"/>
</dbReference>
<keyword evidence="2 5" id="KW-0808">Transferase</keyword>
<name>A0A6G8FIN7_9MICO</name>
<dbReference type="SUPFAM" id="SSF53383">
    <property type="entry name" value="PLP-dependent transferases"/>
    <property type="match status" value="1"/>
</dbReference>
<dbReference type="RefSeq" id="WP_166322914.1">
    <property type="nucleotide sequence ID" value="NZ_CP049934.1"/>
</dbReference>
<evidence type="ECO:0000313" key="5">
    <source>
        <dbReference type="EMBL" id="QIM16163.1"/>
    </source>
</evidence>
<dbReference type="Gene3D" id="3.40.640.10">
    <property type="entry name" value="Type I PLP-dependent aspartate aminotransferase-like (Major domain)"/>
    <property type="match status" value="1"/>
</dbReference>
<sequence>MSGTFVTPQPRPELMELPAYRAGKPAAVVPGLTPLKLSSNERSEGPSAAVRARLLEEFAFNRYPDPMNTELCVALAARLGVSAEQIVTESGSLGALRLLLDVLIPRSGGGEAPAEIVYPWRSFEAYPILASVAGATGIPVPLAVDGTNDLEAMADAITPHTRAVFVCTPNNPTGPIITREQFADFMRRVPANVLVIVDEAYTEYVDDPEALDGIVAFSEHSNIAVLRTFSKAHGLAGLRVGYAVVSRELADAMWRIRPTFAVTALAERAAVLALADTEGLAAHVAEVQHGRRAIINALRDVGEHPLESQSNFVWFVPRDPDSFEACAARAAISVRRLDGGIRITVGDAAATERVLALIADAEH</sequence>
<dbReference type="InterPro" id="IPR015424">
    <property type="entry name" value="PyrdxlP-dep_Trfase"/>
</dbReference>
<evidence type="ECO:0000256" key="3">
    <source>
        <dbReference type="ARBA" id="ARBA00022898"/>
    </source>
</evidence>
<dbReference type="InterPro" id="IPR004839">
    <property type="entry name" value="Aminotransferase_I/II_large"/>
</dbReference>
<keyword evidence="3" id="KW-0663">Pyridoxal phosphate</keyword>
<dbReference type="Proteomes" id="UP000501387">
    <property type="component" value="Chromosome"/>
</dbReference>